<sequence>MADKLEEGQDVSWKWGTSHPSGKIDEIVEEGKAQVTSNKGNTITRNAKPDDPAIKITRSGNDVVKLAHELDQVKEAKD</sequence>
<dbReference type="Pfam" id="PF11160">
    <property type="entry name" value="Hva1_TUDOR"/>
    <property type="match status" value="1"/>
</dbReference>
<proteinExistence type="predicted"/>
<evidence type="ECO:0000313" key="4">
    <source>
        <dbReference type="Proteomes" id="UP000076798"/>
    </source>
</evidence>
<dbReference type="InterPro" id="IPR021331">
    <property type="entry name" value="Hva1_TUDOR"/>
</dbReference>
<reference evidence="3 4" key="1">
    <citation type="journal article" date="2016" name="Mol. Biol. Evol.">
        <title>Comparative Genomics of Early-Diverging Mushroom-Forming Fungi Provides Insights into the Origins of Lignocellulose Decay Capabilities.</title>
        <authorList>
            <person name="Nagy L.G."/>
            <person name="Riley R."/>
            <person name="Tritt A."/>
            <person name="Adam C."/>
            <person name="Daum C."/>
            <person name="Floudas D."/>
            <person name="Sun H."/>
            <person name="Yadav J.S."/>
            <person name="Pangilinan J."/>
            <person name="Larsson K.H."/>
            <person name="Matsuura K."/>
            <person name="Barry K."/>
            <person name="Labutti K."/>
            <person name="Kuo R."/>
            <person name="Ohm R.A."/>
            <person name="Bhattacharya S.S."/>
            <person name="Shirouzu T."/>
            <person name="Yoshinaga Y."/>
            <person name="Martin F.M."/>
            <person name="Grigoriev I.V."/>
            <person name="Hibbett D.S."/>
        </authorList>
    </citation>
    <scope>NUCLEOTIDE SEQUENCE [LARGE SCALE GENOMIC DNA]</scope>
    <source>
        <strain evidence="3 4">HHB10207 ss-3</strain>
    </source>
</reference>
<dbReference type="Proteomes" id="UP000076798">
    <property type="component" value="Unassembled WGS sequence"/>
</dbReference>
<feature type="compositionally biased region" description="Basic and acidic residues" evidence="1">
    <location>
        <begin position="22"/>
        <end position="32"/>
    </location>
</feature>
<evidence type="ECO:0000256" key="1">
    <source>
        <dbReference type="SAM" id="MobiDB-lite"/>
    </source>
</evidence>
<evidence type="ECO:0000259" key="2">
    <source>
        <dbReference type="Pfam" id="PF11160"/>
    </source>
</evidence>
<name>A0A166B3Q2_9AGAM</name>
<dbReference type="OrthoDB" id="2131339at2759"/>
<feature type="domain" description="Hypervirulence associated protein TUDOR" evidence="2">
    <location>
        <begin position="8"/>
        <end position="70"/>
    </location>
</feature>
<dbReference type="EMBL" id="KV428121">
    <property type="protein sequence ID" value="KZT35970.1"/>
    <property type="molecule type" value="Genomic_DNA"/>
</dbReference>
<accession>A0A166B3Q2</accession>
<dbReference type="STRING" id="1314776.A0A166B3Q2"/>
<dbReference type="AlphaFoldDB" id="A0A166B3Q2"/>
<feature type="compositionally biased region" description="Polar residues" evidence="1">
    <location>
        <begin position="34"/>
        <end position="45"/>
    </location>
</feature>
<feature type="region of interest" description="Disordered" evidence="1">
    <location>
        <begin position="1"/>
        <end position="55"/>
    </location>
</feature>
<evidence type="ECO:0000313" key="3">
    <source>
        <dbReference type="EMBL" id="KZT35970.1"/>
    </source>
</evidence>
<organism evidence="3 4">
    <name type="scientific">Sistotremastrum suecicum HHB10207 ss-3</name>
    <dbReference type="NCBI Taxonomy" id="1314776"/>
    <lineage>
        <taxon>Eukaryota</taxon>
        <taxon>Fungi</taxon>
        <taxon>Dikarya</taxon>
        <taxon>Basidiomycota</taxon>
        <taxon>Agaricomycotina</taxon>
        <taxon>Agaricomycetes</taxon>
        <taxon>Sistotremastrales</taxon>
        <taxon>Sistotremastraceae</taxon>
        <taxon>Sistotremastrum</taxon>
    </lineage>
</organism>
<keyword evidence="4" id="KW-1185">Reference proteome</keyword>
<gene>
    <name evidence="3" type="ORF">SISSUDRAFT_1064034</name>
</gene>
<protein>
    <recommendedName>
        <fullName evidence="2">Hypervirulence associated protein TUDOR domain-containing protein</fullName>
    </recommendedName>
</protein>